<comment type="caution">
    <text evidence="1">The sequence shown here is derived from an EMBL/GenBank/DDBJ whole genome shotgun (WGS) entry which is preliminary data.</text>
</comment>
<proteinExistence type="predicted"/>
<dbReference type="AlphaFoldDB" id="A0A6L8XZD3"/>
<evidence type="ECO:0000313" key="1">
    <source>
        <dbReference type="EMBL" id="MZS91058.1"/>
    </source>
</evidence>
<name>A0A6L8XZD3_9FIRM</name>
<gene>
    <name evidence="1" type="ORF">GT712_18945</name>
</gene>
<protein>
    <submittedName>
        <fullName evidence="1">Uncharacterized protein</fullName>
    </submittedName>
</protein>
<dbReference type="SUPFAM" id="SSF160537">
    <property type="entry name" value="SpoVG-like"/>
    <property type="match status" value="1"/>
</dbReference>
<reference evidence="1 2" key="1">
    <citation type="journal article" date="2019" name="Nat. Med.">
        <title>A library of human gut bacterial isolates paired with longitudinal multiomics data enables mechanistic microbiome research.</title>
        <authorList>
            <person name="Poyet M."/>
            <person name="Groussin M."/>
            <person name="Gibbons S.M."/>
            <person name="Avila-Pacheco J."/>
            <person name="Jiang X."/>
            <person name="Kearney S.M."/>
            <person name="Perrotta A.R."/>
            <person name="Berdy B."/>
            <person name="Zhao S."/>
            <person name="Lieberman T.D."/>
            <person name="Swanson P.K."/>
            <person name="Smith M."/>
            <person name="Roesemann S."/>
            <person name="Alexander J.E."/>
            <person name="Rich S.A."/>
            <person name="Livny J."/>
            <person name="Vlamakis H."/>
            <person name="Clish C."/>
            <person name="Bullock K."/>
            <person name="Deik A."/>
            <person name="Scott J."/>
            <person name="Pierce K.A."/>
            <person name="Xavier R.J."/>
            <person name="Alm E.J."/>
        </authorList>
    </citation>
    <scope>NUCLEOTIDE SEQUENCE [LARGE SCALE GENOMIC DNA]</scope>
    <source>
        <strain evidence="1 2">BIOML-A12</strain>
    </source>
</reference>
<evidence type="ECO:0000313" key="2">
    <source>
        <dbReference type="Proteomes" id="UP000477156"/>
    </source>
</evidence>
<accession>A0A6L8XZD3</accession>
<sequence length="65" mass="7820">MEKNDKPNNLRGFCTITLEDVFCLKNIAHSINAAFKEDWERAVMDEYQKKLNYIRDRKQQQRTGR</sequence>
<dbReference type="InterPro" id="IPR036751">
    <property type="entry name" value="SpoVG_sf"/>
</dbReference>
<dbReference type="RefSeq" id="WP_118587193.1">
    <property type="nucleotide sequence ID" value="NZ_AP031426.1"/>
</dbReference>
<dbReference type="EMBL" id="WWVF01000066">
    <property type="protein sequence ID" value="MZS91058.1"/>
    <property type="molecule type" value="Genomic_DNA"/>
</dbReference>
<organism evidence="1 2">
    <name type="scientific">Blautia wexlerae</name>
    <dbReference type="NCBI Taxonomy" id="418240"/>
    <lineage>
        <taxon>Bacteria</taxon>
        <taxon>Bacillati</taxon>
        <taxon>Bacillota</taxon>
        <taxon>Clostridia</taxon>
        <taxon>Lachnospirales</taxon>
        <taxon>Lachnospiraceae</taxon>
        <taxon>Blautia</taxon>
    </lineage>
</organism>
<dbReference type="GO" id="GO:0030435">
    <property type="term" value="P:sporulation resulting in formation of a cellular spore"/>
    <property type="evidence" value="ECO:0007669"/>
    <property type="project" value="InterPro"/>
</dbReference>
<dbReference type="Proteomes" id="UP000477156">
    <property type="component" value="Unassembled WGS sequence"/>
</dbReference>